<evidence type="ECO:0000256" key="1">
    <source>
        <dbReference type="ARBA" id="ARBA00022737"/>
    </source>
</evidence>
<evidence type="ECO:0000313" key="3">
    <source>
        <dbReference type="EMBL" id="VDM18532.1"/>
    </source>
</evidence>
<dbReference type="GO" id="GO:0030688">
    <property type="term" value="C:preribosome, small subunit precursor"/>
    <property type="evidence" value="ECO:0007669"/>
    <property type="project" value="TreeGrafter"/>
</dbReference>
<dbReference type="AlphaFoldDB" id="A0A3P7G7Q1"/>
<dbReference type="InterPro" id="IPR016024">
    <property type="entry name" value="ARM-type_fold"/>
</dbReference>
<keyword evidence="4" id="KW-1185">Reference proteome</keyword>
<dbReference type="GO" id="GO:0030686">
    <property type="term" value="C:90S preribosome"/>
    <property type="evidence" value="ECO:0007669"/>
    <property type="project" value="TreeGrafter"/>
</dbReference>
<dbReference type="Pfam" id="PF22493">
    <property type="entry name" value="PUF_NOP9"/>
    <property type="match status" value="1"/>
</dbReference>
<dbReference type="InterPro" id="IPR011989">
    <property type="entry name" value="ARM-like"/>
</dbReference>
<dbReference type="GO" id="GO:0000447">
    <property type="term" value="P:endonucleolytic cleavage in ITS1 to separate SSU-rRNA from 5.8S rRNA and LSU-rRNA from tricistronic rRNA transcript (SSU-rRNA, 5.8S rRNA, LSU-rRNA)"/>
    <property type="evidence" value="ECO:0007669"/>
    <property type="project" value="TreeGrafter"/>
</dbReference>
<dbReference type="GO" id="GO:0005730">
    <property type="term" value="C:nucleolus"/>
    <property type="evidence" value="ECO:0007669"/>
    <property type="project" value="TreeGrafter"/>
</dbReference>
<feature type="region of interest" description="Disordered" evidence="2">
    <location>
        <begin position="153"/>
        <end position="194"/>
    </location>
</feature>
<sequence>MAGCLLAEEMFGFTHHRPTRLAASLASLSAPEMVAWSQNRMLHRVIESALLSPSVPEQRKLQVFARLKSQLGTLAMNQSGSRVVEALWRSSDVSTLKSSMGKEMLPLREEIAKCLAPLADRLAGAKFGRFVENLVGSAVYRTNPQRWRQVKLAGTSADAAKPTNTTTRELKSSVKRPSQTDLQNHKYFAKKRKR</sequence>
<dbReference type="EMBL" id="UYWX01000512">
    <property type="protein sequence ID" value="VDM18532.1"/>
    <property type="molecule type" value="Genomic_DNA"/>
</dbReference>
<dbReference type="SUPFAM" id="SSF48371">
    <property type="entry name" value="ARM repeat"/>
    <property type="match status" value="1"/>
</dbReference>
<accession>A0A3P7G7Q1</accession>
<dbReference type="GO" id="GO:0003723">
    <property type="term" value="F:RNA binding"/>
    <property type="evidence" value="ECO:0007669"/>
    <property type="project" value="InterPro"/>
</dbReference>
<dbReference type="GO" id="GO:0000056">
    <property type="term" value="P:ribosomal small subunit export from nucleus"/>
    <property type="evidence" value="ECO:0007669"/>
    <property type="project" value="TreeGrafter"/>
</dbReference>
<dbReference type="PANTHER" id="PTHR13102:SF0">
    <property type="entry name" value="NUCLEOLAR PROTEIN 9"/>
    <property type="match status" value="1"/>
</dbReference>
<dbReference type="GO" id="GO:0000480">
    <property type="term" value="P:endonucleolytic cleavage in 5'-ETS of tricistronic rRNA transcript (SSU-rRNA, 5.8S rRNA, LSU-rRNA)"/>
    <property type="evidence" value="ECO:0007669"/>
    <property type="project" value="TreeGrafter"/>
</dbReference>
<gene>
    <name evidence="3" type="ORF">TTAC_LOCUS1792</name>
</gene>
<dbReference type="GO" id="GO:0000472">
    <property type="term" value="P:endonucleolytic cleavage to generate mature 5'-end of SSU-rRNA from (SSU-rRNA, 5.8S rRNA, LSU-rRNA)"/>
    <property type="evidence" value="ECO:0007669"/>
    <property type="project" value="TreeGrafter"/>
</dbReference>
<proteinExistence type="predicted"/>
<dbReference type="Gene3D" id="1.25.10.10">
    <property type="entry name" value="Leucine-rich Repeat Variant"/>
    <property type="match status" value="1"/>
</dbReference>
<evidence type="ECO:0000313" key="4">
    <source>
        <dbReference type="Proteomes" id="UP000274429"/>
    </source>
</evidence>
<evidence type="ECO:0008006" key="5">
    <source>
        <dbReference type="Google" id="ProtNLM"/>
    </source>
</evidence>
<dbReference type="OrthoDB" id="6229490at2759"/>
<dbReference type="Proteomes" id="UP000274429">
    <property type="component" value="Unassembled WGS sequence"/>
</dbReference>
<dbReference type="InterPro" id="IPR040000">
    <property type="entry name" value="NOP9"/>
</dbReference>
<dbReference type="PANTHER" id="PTHR13102">
    <property type="entry name" value="NUCLEOLAR PROTEIN 9"/>
    <property type="match status" value="1"/>
</dbReference>
<protein>
    <recommendedName>
        <fullName evidence="5">PUM-HD domain-containing protein</fullName>
    </recommendedName>
</protein>
<dbReference type="InterPro" id="IPR001313">
    <property type="entry name" value="Pumilio_RNA-bd_rpt"/>
</dbReference>
<reference evidence="3 4" key="1">
    <citation type="submission" date="2018-11" db="EMBL/GenBank/DDBJ databases">
        <authorList>
            <consortium name="Pathogen Informatics"/>
        </authorList>
    </citation>
    <scope>NUCLEOTIDE SEQUENCE [LARGE SCALE GENOMIC DNA]</scope>
</reference>
<evidence type="ECO:0000256" key="2">
    <source>
        <dbReference type="SAM" id="MobiDB-lite"/>
    </source>
</evidence>
<name>A0A3P7G7Q1_HYDTA</name>
<organism evidence="3 4">
    <name type="scientific">Hydatigena taeniaeformis</name>
    <name type="common">Feline tapeworm</name>
    <name type="synonym">Taenia taeniaeformis</name>
    <dbReference type="NCBI Taxonomy" id="6205"/>
    <lineage>
        <taxon>Eukaryota</taxon>
        <taxon>Metazoa</taxon>
        <taxon>Spiralia</taxon>
        <taxon>Lophotrochozoa</taxon>
        <taxon>Platyhelminthes</taxon>
        <taxon>Cestoda</taxon>
        <taxon>Eucestoda</taxon>
        <taxon>Cyclophyllidea</taxon>
        <taxon>Taeniidae</taxon>
        <taxon>Hydatigera</taxon>
    </lineage>
</organism>
<keyword evidence="1" id="KW-0677">Repeat</keyword>